<organism evidence="2 3">
    <name type="scientific">Roseimaritima multifibrata</name>
    <dbReference type="NCBI Taxonomy" id="1930274"/>
    <lineage>
        <taxon>Bacteria</taxon>
        <taxon>Pseudomonadati</taxon>
        <taxon>Planctomycetota</taxon>
        <taxon>Planctomycetia</taxon>
        <taxon>Pirellulales</taxon>
        <taxon>Pirellulaceae</taxon>
        <taxon>Roseimaritima</taxon>
    </lineage>
</organism>
<dbReference type="OrthoDB" id="9772633at2"/>
<gene>
    <name evidence="2" type="ORF">FF011L_23860</name>
</gene>
<accession>A0A517MFE7</accession>
<proteinExistence type="predicted"/>
<dbReference type="SUPFAM" id="SSF53067">
    <property type="entry name" value="Actin-like ATPase domain"/>
    <property type="match status" value="2"/>
</dbReference>
<dbReference type="PANTHER" id="PTHR43190">
    <property type="entry name" value="N-ACETYL-D-GLUCOSAMINE KINASE"/>
    <property type="match status" value="1"/>
</dbReference>
<evidence type="ECO:0000313" key="2">
    <source>
        <dbReference type="EMBL" id="QDS93613.1"/>
    </source>
</evidence>
<feature type="domain" description="ATPase BadF/BadG/BcrA/BcrD type" evidence="1">
    <location>
        <begin position="9"/>
        <end position="321"/>
    </location>
</feature>
<dbReference type="RefSeq" id="WP_145351738.1">
    <property type="nucleotide sequence ID" value="NZ_CP036262.1"/>
</dbReference>
<dbReference type="CDD" id="cd24007">
    <property type="entry name" value="ASKHA_NBD_eukNAGK-like"/>
    <property type="match status" value="1"/>
</dbReference>
<name>A0A517MFE7_9BACT</name>
<dbReference type="KEGG" id="rml:FF011L_23860"/>
<dbReference type="InterPro" id="IPR052519">
    <property type="entry name" value="Euk-type_GlcNAc_Kinase"/>
</dbReference>
<dbReference type="PANTHER" id="PTHR43190:SF3">
    <property type="entry name" value="N-ACETYL-D-GLUCOSAMINE KINASE"/>
    <property type="match status" value="1"/>
</dbReference>
<dbReference type="InterPro" id="IPR043129">
    <property type="entry name" value="ATPase_NBD"/>
</dbReference>
<evidence type="ECO:0000259" key="1">
    <source>
        <dbReference type="Pfam" id="PF01869"/>
    </source>
</evidence>
<dbReference type="InterPro" id="IPR002731">
    <property type="entry name" value="ATPase_BadF"/>
</dbReference>
<reference evidence="2 3" key="1">
    <citation type="submission" date="2019-02" db="EMBL/GenBank/DDBJ databases">
        <title>Deep-cultivation of Planctomycetes and their phenomic and genomic characterization uncovers novel biology.</title>
        <authorList>
            <person name="Wiegand S."/>
            <person name="Jogler M."/>
            <person name="Boedeker C."/>
            <person name="Pinto D."/>
            <person name="Vollmers J."/>
            <person name="Rivas-Marin E."/>
            <person name="Kohn T."/>
            <person name="Peeters S.H."/>
            <person name="Heuer A."/>
            <person name="Rast P."/>
            <person name="Oberbeckmann S."/>
            <person name="Bunk B."/>
            <person name="Jeske O."/>
            <person name="Meyerdierks A."/>
            <person name="Storesund J.E."/>
            <person name="Kallscheuer N."/>
            <person name="Luecker S."/>
            <person name="Lage O.M."/>
            <person name="Pohl T."/>
            <person name="Merkel B.J."/>
            <person name="Hornburger P."/>
            <person name="Mueller R.-W."/>
            <person name="Bruemmer F."/>
            <person name="Labrenz M."/>
            <person name="Spormann A.M."/>
            <person name="Op den Camp H."/>
            <person name="Overmann J."/>
            <person name="Amann R."/>
            <person name="Jetten M.S.M."/>
            <person name="Mascher T."/>
            <person name="Medema M.H."/>
            <person name="Devos D.P."/>
            <person name="Kaster A.-K."/>
            <person name="Ovreas L."/>
            <person name="Rohde M."/>
            <person name="Galperin M.Y."/>
            <person name="Jogler C."/>
        </authorList>
    </citation>
    <scope>NUCLEOTIDE SEQUENCE [LARGE SCALE GENOMIC DNA]</scope>
    <source>
        <strain evidence="2 3">FF011L</strain>
    </source>
</reference>
<sequence>MNESQQYVLGVDGGGSKTVAWLVERSMIPPFPDSQSPDSQGADPLVPLGIGRAAGSNVRTVGMEAATQHLRQAVEAAFADAGIEPRTVAAACFGLAGAEHADAQIPFQDWAEQEQIAYKTIITNDAEPILHAEVEDGYGIALIAGTGSFSLGENAYDRVRNGGWGPLFGDEGSGYAIALDGLRAATRFADGRGPKTKLLAAFLERLELDEVSDLVGAMYRSSMDRRQIAELGEVVFMMAPEDRVAEGILQRAAVELALLVHKVANQLEDTEHELPVLLTGGVLINHPAFQERLVQTLKQTGWQGSRVYPVPNPVAGAVRIAAKNC</sequence>
<dbReference type="AlphaFoldDB" id="A0A517MFE7"/>
<dbReference type="Proteomes" id="UP000320672">
    <property type="component" value="Chromosome"/>
</dbReference>
<evidence type="ECO:0000313" key="3">
    <source>
        <dbReference type="Proteomes" id="UP000320672"/>
    </source>
</evidence>
<dbReference type="Gene3D" id="3.30.420.40">
    <property type="match status" value="2"/>
</dbReference>
<dbReference type="EMBL" id="CP036262">
    <property type="protein sequence ID" value="QDS93613.1"/>
    <property type="molecule type" value="Genomic_DNA"/>
</dbReference>
<dbReference type="Pfam" id="PF01869">
    <property type="entry name" value="BcrAD_BadFG"/>
    <property type="match status" value="1"/>
</dbReference>
<protein>
    <submittedName>
        <fullName evidence="2">BadF/BadG/BcrA/BcrD ATPase family protein</fullName>
    </submittedName>
</protein>
<keyword evidence="3" id="KW-1185">Reference proteome</keyword>